<comment type="caution">
    <text evidence="1">The sequence shown here is derived from an EMBL/GenBank/DDBJ whole genome shotgun (WGS) entry which is preliminary data.</text>
</comment>
<evidence type="ECO:0000313" key="1">
    <source>
        <dbReference type="EMBL" id="MTK22778.1"/>
    </source>
</evidence>
<gene>
    <name evidence="1" type="ORF">GMA92_15385</name>
</gene>
<proteinExistence type="predicted"/>
<dbReference type="AlphaFoldDB" id="A0A9X4XG17"/>
<reference evidence="1 2" key="1">
    <citation type="journal article" date="2019" name="Nat. Med.">
        <title>A library of human gut bacterial isolates paired with longitudinal multiomics data enables mechanistic microbiome research.</title>
        <authorList>
            <person name="Poyet M."/>
            <person name="Groussin M."/>
            <person name="Gibbons S.M."/>
            <person name="Avila-Pacheco J."/>
            <person name="Jiang X."/>
            <person name="Kearney S.M."/>
            <person name="Perrotta A.R."/>
            <person name="Berdy B."/>
            <person name="Zhao S."/>
            <person name="Lieberman T.D."/>
            <person name="Swanson P.K."/>
            <person name="Smith M."/>
            <person name="Roesemann S."/>
            <person name="Alexander J.E."/>
            <person name="Rich S.A."/>
            <person name="Livny J."/>
            <person name="Vlamakis H."/>
            <person name="Clish C."/>
            <person name="Bullock K."/>
            <person name="Deik A."/>
            <person name="Scott J."/>
            <person name="Pierce K.A."/>
            <person name="Xavier R.J."/>
            <person name="Alm E.J."/>
        </authorList>
    </citation>
    <scope>NUCLEOTIDE SEQUENCE [LARGE SCALE GENOMIC DNA]</scope>
    <source>
        <strain evidence="1 2">BIOML-A198</strain>
    </source>
</reference>
<dbReference type="Proteomes" id="UP000487649">
    <property type="component" value="Unassembled WGS sequence"/>
</dbReference>
<dbReference type="EMBL" id="WMQE01000058">
    <property type="protein sequence ID" value="MTK22778.1"/>
    <property type="molecule type" value="Genomic_DNA"/>
</dbReference>
<sequence length="54" mass="6534">MRATEIRDRLLGIANYVDRWIDEKGIVEIEEDSFEEKCLSKDLRNLIFEIKYKE</sequence>
<accession>A0A9X4XG17</accession>
<protein>
    <submittedName>
        <fullName evidence="1">Uncharacterized protein</fullName>
    </submittedName>
</protein>
<organism evidence="1 2">
    <name type="scientific">Turicibacter sanguinis</name>
    <dbReference type="NCBI Taxonomy" id="154288"/>
    <lineage>
        <taxon>Bacteria</taxon>
        <taxon>Bacillati</taxon>
        <taxon>Bacillota</taxon>
        <taxon>Erysipelotrichia</taxon>
        <taxon>Erysipelotrichales</taxon>
        <taxon>Turicibacteraceae</taxon>
        <taxon>Turicibacter</taxon>
    </lineage>
</organism>
<name>A0A9X4XG17_9FIRM</name>
<evidence type="ECO:0000313" key="2">
    <source>
        <dbReference type="Proteomes" id="UP000487649"/>
    </source>
</evidence>